<protein>
    <recommendedName>
        <fullName evidence="12">Protein kinase domain-containing protein</fullName>
    </recommendedName>
</protein>
<dbReference type="InterPro" id="IPR011009">
    <property type="entry name" value="Kinase-like_dom_sf"/>
</dbReference>
<gene>
    <name evidence="13" type="ORF">FSB_LOCUS1919</name>
    <name evidence="14" type="ORF">FSB_LOCUS28887</name>
</gene>
<dbReference type="EMBL" id="OIVN01000089">
    <property type="protein sequence ID" value="SPC74037.1"/>
    <property type="molecule type" value="Genomic_DNA"/>
</dbReference>
<keyword evidence="6" id="KW-0732">Signal</keyword>
<evidence type="ECO:0000256" key="10">
    <source>
        <dbReference type="ARBA" id="ARBA00038043"/>
    </source>
</evidence>
<keyword evidence="7" id="KW-0677">Repeat</keyword>
<dbReference type="GO" id="GO:0016020">
    <property type="term" value="C:membrane"/>
    <property type="evidence" value="ECO:0007669"/>
    <property type="project" value="UniProtKB-SubCell"/>
</dbReference>
<dbReference type="Pfam" id="PF07714">
    <property type="entry name" value="PK_Tyr_Ser-Thr"/>
    <property type="match status" value="1"/>
</dbReference>
<comment type="similarity">
    <text evidence="10">Belongs to the polygalacturonase-inhibiting protein family.</text>
</comment>
<dbReference type="CDD" id="cd14066">
    <property type="entry name" value="STKc_IRAK"/>
    <property type="match status" value="1"/>
</dbReference>
<dbReference type="GO" id="GO:0004674">
    <property type="term" value="F:protein serine/threonine kinase activity"/>
    <property type="evidence" value="ECO:0007669"/>
    <property type="project" value="UniProtKB-KW"/>
</dbReference>
<name>A0A2N9E506_FAGSY</name>
<evidence type="ECO:0000256" key="11">
    <source>
        <dbReference type="SAM" id="Phobius"/>
    </source>
</evidence>
<evidence type="ECO:0000256" key="5">
    <source>
        <dbReference type="ARBA" id="ARBA00022692"/>
    </source>
</evidence>
<dbReference type="FunFam" id="3.30.200.20:FF:000466">
    <property type="entry name" value="Putative LRR receptor-like serine/threonine-protein kinase"/>
    <property type="match status" value="1"/>
</dbReference>
<evidence type="ECO:0000259" key="12">
    <source>
        <dbReference type="PROSITE" id="PS50011"/>
    </source>
</evidence>
<comment type="subcellular location">
    <subcellularLocation>
        <location evidence="2">Membrane</location>
        <topology evidence="2">Single-pass type I membrane protein</topology>
    </subcellularLocation>
    <subcellularLocation>
        <location evidence="1">Secreted</location>
        <location evidence="1">Cell wall</location>
    </subcellularLocation>
</comment>
<dbReference type="Pfam" id="PF00560">
    <property type="entry name" value="LRR_1"/>
    <property type="match status" value="3"/>
</dbReference>
<dbReference type="FunFam" id="1.10.510.10:FF:000095">
    <property type="entry name" value="protein STRUBBELIG-RECEPTOR FAMILY 8"/>
    <property type="match status" value="1"/>
</dbReference>
<sequence>MHMMLNGKDFDVLGHTLILFVVVVFLSGSSYATSTDIYCLRTIKESLEDPYNYLNSSWDFNNKTEGFICKFTGIECWHPDENRVLNIRLSDMGLKGKFPRGIENCSSMTGLDLSSNKLSGPIPSDISLKLPFITTLDLSSNSFSGEIPLSLANCTYLNVLKLDNNQLTGSIPLQIGQLNRMKTFSVSNNRLSGPVPTFGFAIQADSYANNLGLCGGPLAPCPGTVKKSRVGIIAAAAIGGVTFTAIIVGIVLYYFSRGVVIKKKEDDPEGNEWAKNIKGTKGIKASFLIQYVSMFEKSVSKMKLSDLMKATDNFNKSNIIGTGRTGTLYKALLPDGCTLMVKRLQDSQRLEKEFVSEMNTLGNVKHGNLVPLMGFCMAKKERLVVYKFMENGTLYDQLHGTEPEPRNMEWPLRLKIAIGAAKGLAWLHHNCNPRIIHRNISSKCILLDKDFQPKLSDFGLARLMNPIDTHLSTFVNGEFGDLGYVAPEYPRTLVATPKGDVYSFGVVLLELITGEKPTHVSNAPESFKGSLVEWIMDLSTTSLLQSAIDKSLIGKGFDNELTQFLKVACNCVSPTAKQRPTMFEVYQLLRAIGERYHFTIDDEIAMPTDTSDTDFPDELIVAQETIKVH</sequence>
<dbReference type="Pfam" id="PF08263">
    <property type="entry name" value="LRRNT_2"/>
    <property type="match status" value="1"/>
</dbReference>
<evidence type="ECO:0000256" key="2">
    <source>
        <dbReference type="ARBA" id="ARBA00004479"/>
    </source>
</evidence>
<evidence type="ECO:0000313" key="14">
    <source>
        <dbReference type="EMBL" id="SPD01005.1"/>
    </source>
</evidence>
<reference evidence="13" key="1">
    <citation type="submission" date="2018-02" db="EMBL/GenBank/DDBJ databases">
        <authorList>
            <person name="Cohen D.B."/>
            <person name="Kent A.D."/>
        </authorList>
    </citation>
    <scope>NUCLEOTIDE SEQUENCE</scope>
</reference>
<dbReference type="Gene3D" id="1.10.510.10">
    <property type="entry name" value="Transferase(Phosphotransferase) domain 1"/>
    <property type="match status" value="1"/>
</dbReference>
<dbReference type="PANTHER" id="PTHR48006:SF88">
    <property type="entry name" value="LRR RECEPTOR-LIKE KINASE FAMILY PROTEIN"/>
    <property type="match status" value="1"/>
</dbReference>
<dbReference type="PANTHER" id="PTHR48006">
    <property type="entry name" value="LEUCINE-RICH REPEAT-CONTAINING PROTEIN DDB_G0281931-RELATED"/>
    <property type="match status" value="1"/>
</dbReference>
<dbReference type="InterPro" id="IPR032675">
    <property type="entry name" value="LRR_dom_sf"/>
</dbReference>
<dbReference type="PROSITE" id="PS50011">
    <property type="entry name" value="PROTEIN_KINASE_DOM"/>
    <property type="match status" value="1"/>
</dbReference>
<dbReference type="InterPro" id="IPR001611">
    <property type="entry name" value="Leu-rich_rpt"/>
</dbReference>
<dbReference type="GO" id="GO:0005524">
    <property type="term" value="F:ATP binding"/>
    <property type="evidence" value="ECO:0007669"/>
    <property type="project" value="UniProtKB-KW"/>
</dbReference>
<dbReference type="Gene3D" id="3.80.10.10">
    <property type="entry name" value="Ribonuclease Inhibitor"/>
    <property type="match status" value="1"/>
</dbReference>
<proteinExistence type="inferred from homology"/>
<evidence type="ECO:0000256" key="8">
    <source>
        <dbReference type="ARBA" id="ARBA00022989"/>
    </source>
</evidence>
<keyword evidence="8 11" id="KW-1133">Transmembrane helix</keyword>
<feature type="domain" description="Protein kinase" evidence="12">
    <location>
        <begin position="314"/>
        <end position="600"/>
    </location>
</feature>
<feature type="transmembrane region" description="Helical" evidence="11">
    <location>
        <begin position="230"/>
        <end position="255"/>
    </location>
</feature>
<evidence type="ECO:0000256" key="4">
    <source>
        <dbReference type="ARBA" id="ARBA00022614"/>
    </source>
</evidence>
<keyword evidence="3" id="KW-0964">Secreted</keyword>
<dbReference type="AlphaFoldDB" id="A0A2N9E506"/>
<accession>A0A2N9E506</accession>
<dbReference type="SUPFAM" id="SSF52058">
    <property type="entry name" value="L domain-like"/>
    <property type="match status" value="1"/>
</dbReference>
<evidence type="ECO:0000256" key="6">
    <source>
        <dbReference type="ARBA" id="ARBA00022729"/>
    </source>
</evidence>
<dbReference type="EMBL" id="OIVN01002148">
    <property type="protein sequence ID" value="SPD01005.1"/>
    <property type="molecule type" value="Genomic_DNA"/>
</dbReference>
<dbReference type="SUPFAM" id="SSF56112">
    <property type="entry name" value="Protein kinase-like (PK-like)"/>
    <property type="match status" value="1"/>
</dbReference>
<keyword evidence="5 11" id="KW-0812">Transmembrane</keyword>
<evidence type="ECO:0000256" key="1">
    <source>
        <dbReference type="ARBA" id="ARBA00004191"/>
    </source>
</evidence>
<evidence type="ECO:0000256" key="3">
    <source>
        <dbReference type="ARBA" id="ARBA00022512"/>
    </source>
</evidence>
<organism evidence="13">
    <name type="scientific">Fagus sylvatica</name>
    <name type="common">Beechnut</name>
    <dbReference type="NCBI Taxonomy" id="28930"/>
    <lineage>
        <taxon>Eukaryota</taxon>
        <taxon>Viridiplantae</taxon>
        <taxon>Streptophyta</taxon>
        <taxon>Embryophyta</taxon>
        <taxon>Tracheophyta</taxon>
        <taxon>Spermatophyta</taxon>
        <taxon>Magnoliopsida</taxon>
        <taxon>eudicotyledons</taxon>
        <taxon>Gunneridae</taxon>
        <taxon>Pentapetalae</taxon>
        <taxon>rosids</taxon>
        <taxon>fabids</taxon>
        <taxon>Fagales</taxon>
        <taxon>Fagaceae</taxon>
        <taxon>Fagus</taxon>
    </lineage>
</organism>
<dbReference type="FunFam" id="3.80.10.10:FF:000400">
    <property type="entry name" value="Nuclear pore complex protein NUP107"/>
    <property type="match status" value="1"/>
</dbReference>
<evidence type="ECO:0000256" key="9">
    <source>
        <dbReference type="ARBA" id="ARBA00023136"/>
    </source>
</evidence>
<dbReference type="InterPro" id="IPR013210">
    <property type="entry name" value="LRR_N_plant-typ"/>
</dbReference>
<dbReference type="InterPro" id="IPR000719">
    <property type="entry name" value="Prot_kinase_dom"/>
</dbReference>
<keyword evidence="3" id="KW-0134">Cell wall</keyword>
<evidence type="ECO:0000313" key="13">
    <source>
        <dbReference type="EMBL" id="SPC74037.1"/>
    </source>
</evidence>
<dbReference type="InterPro" id="IPR051824">
    <property type="entry name" value="LRR_Rcpt-Like_S/T_Kinase"/>
</dbReference>
<dbReference type="InterPro" id="IPR001245">
    <property type="entry name" value="Ser-Thr/Tyr_kinase_cat_dom"/>
</dbReference>
<keyword evidence="9 11" id="KW-0472">Membrane</keyword>
<keyword evidence="4" id="KW-0433">Leucine-rich repeat</keyword>
<dbReference type="Gene3D" id="3.30.200.20">
    <property type="entry name" value="Phosphorylase Kinase, domain 1"/>
    <property type="match status" value="1"/>
</dbReference>
<evidence type="ECO:0000256" key="7">
    <source>
        <dbReference type="ARBA" id="ARBA00022737"/>
    </source>
</evidence>